<dbReference type="InterPro" id="IPR019787">
    <property type="entry name" value="Znf_PHD-finger"/>
</dbReference>
<dbReference type="InterPro" id="IPR001810">
    <property type="entry name" value="F-box_dom"/>
</dbReference>
<keyword evidence="15" id="KW-0238">DNA-binding</keyword>
<proteinExistence type="inferred from homology"/>
<evidence type="ECO:0000256" key="16">
    <source>
        <dbReference type="ARBA" id="ARBA00023163"/>
    </source>
</evidence>
<evidence type="ECO:0000256" key="8">
    <source>
        <dbReference type="ARBA" id="ARBA00022771"/>
    </source>
</evidence>
<dbReference type="Gene3D" id="3.80.10.10">
    <property type="entry name" value="Ribonuclease Inhibitor"/>
    <property type="match status" value="1"/>
</dbReference>
<evidence type="ECO:0000256" key="14">
    <source>
        <dbReference type="ARBA" id="ARBA00023015"/>
    </source>
</evidence>
<dbReference type="PROSITE" id="PS51184">
    <property type="entry name" value="JMJC"/>
    <property type="match status" value="1"/>
</dbReference>
<keyword evidence="11" id="KW-0223">Dioxygenase</keyword>
<dbReference type="GO" id="GO:0140680">
    <property type="term" value="F:histone H3K36me/H3K36me2 demethylase activity"/>
    <property type="evidence" value="ECO:0007669"/>
    <property type="project" value="UniProtKB-EC"/>
</dbReference>
<evidence type="ECO:0000313" key="25">
    <source>
        <dbReference type="Proteomes" id="UP000472265"/>
    </source>
</evidence>
<dbReference type="Proteomes" id="UP000472265">
    <property type="component" value="Chromosome 18"/>
</dbReference>
<dbReference type="SUPFAM" id="SSF57903">
    <property type="entry name" value="FYVE/PHD zinc finger"/>
    <property type="match status" value="1"/>
</dbReference>
<evidence type="ECO:0000256" key="2">
    <source>
        <dbReference type="ARBA" id="ARBA00004123"/>
    </source>
</evidence>
<dbReference type="Pfam" id="PF17811">
    <property type="entry name" value="JHD"/>
    <property type="match status" value="1"/>
</dbReference>
<dbReference type="FunFam" id="2.60.120.650:FF:000005">
    <property type="entry name" value="lysine-specific demethylase 2A isoform X1"/>
    <property type="match status" value="1"/>
</dbReference>
<evidence type="ECO:0000256" key="5">
    <source>
        <dbReference type="ARBA" id="ARBA00022491"/>
    </source>
</evidence>
<dbReference type="SMART" id="SM00367">
    <property type="entry name" value="LRR_CC"/>
    <property type="match status" value="4"/>
</dbReference>
<evidence type="ECO:0000256" key="18">
    <source>
        <dbReference type="ARBA" id="ARBA00047915"/>
    </source>
</evidence>
<evidence type="ECO:0000256" key="11">
    <source>
        <dbReference type="ARBA" id="ARBA00022964"/>
    </source>
</evidence>
<dbReference type="GO" id="GO:0003677">
    <property type="term" value="F:DNA binding"/>
    <property type="evidence" value="ECO:0007669"/>
    <property type="project" value="UniProtKB-KW"/>
</dbReference>
<evidence type="ECO:0000256" key="7">
    <source>
        <dbReference type="ARBA" id="ARBA00022723"/>
    </source>
</evidence>
<dbReference type="SUPFAM" id="SSF51197">
    <property type="entry name" value="Clavaminate synthase-like"/>
    <property type="match status" value="1"/>
</dbReference>
<dbReference type="InterPro" id="IPR013083">
    <property type="entry name" value="Znf_RING/FYVE/PHD"/>
</dbReference>
<evidence type="ECO:0000259" key="22">
    <source>
        <dbReference type="PROSITE" id="PS51058"/>
    </source>
</evidence>
<feature type="region of interest" description="Disordered" evidence="20">
    <location>
        <begin position="744"/>
        <end position="767"/>
    </location>
</feature>
<dbReference type="PANTHER" id="PTHR23123">
    <property type="entry name" value="PHD/F-BOX CONTAINING PROTEIN"/>
    <property type="match status" value="1"/>
</dbReference>
<feature type="compositionally biased region" description="Acidic residues" evidence="20">
    <location>
        <begin position="693"/>
        <end position="703"/>
    </location>
</feature>
<reference evidence="24" key="1">
    <citation type="submission" date="2021-04" db="EMBL/GenBank/DDBJ databases">
        <authorList>
            <consortium name="Wellcome Sanger Institute Data Sharing"/>
        </authorList>
    </citation>
    <scope>NUCLEOTIDE SEQUENCE [LARGE SCALE GENOMIC DNA]</scope>
</reference>
<evidence type="ECO:0000256" key="3">
    <source>
        <dbReference type="ARBA" id="ARBA00006942"/>
    </source>
</evidence>
<evidence type="ECO:0000256" key="9">
    <source>
        <dbReference type="ARBA" id="ARBA00022833"/>
    </source>
</evidence>
<comment type="cofactor">
    <cofactor evidence="1">
        <name>Fe(2+)</name>
        <dbReference type="ChEBI" id="CHEBI:29033"/>
    </cofactor>
</comment>
<dbReference type="InterPro" id="IPR006553">
    <property type="entry name" value="Leu-rich_rpt_Cys-con_subtyp"/>
</dbReference>
<gene>
    <name evidence="24" type="primary">KDM2A</name>
    <name evidence="24" type="synonym">kdm2ab</name>
</gene>
<dbReference type="SMART" id="SM00249">
    <property type="entry name" value="PHD"/>
    <property type="match status" value="1"/>
</dbReference>
<dbReference type="PROSITE" id="PS51058">
    <property type="entry name" value="ZF_CXXC"/>
    <property type="match status" value="1"/>
</dbReference>
<keyword evidence="5" id="KW-0678">Repressor</keyword>
<keyword evidence="12" id="KW-0560">Oxidoreductase</keyword>
<dbReference type="Pfam" id="PF02373">
    <property type="entry name" value="JmjC"/>
    <property type="match status" value="1"/>
</dbReference>
<evidence type="ECO:0000256" key="6">
    <source>
        <dbReference type="ARBA" id="ARBA00022614"/>
    </source>
</evidence>
<evidence type="ECO:0000256" key="1">
    <source>
        <dbReference type="ARBA" id="ARBA00001954"/>
    </source>
</evidence>
<reference evidence="24" key="3">
    <citation type="submission" date="2025-09" db="UniProtKB">
        <authorList>
            <consortium name="Ensembl"/>
        </authorList>
    </citation>
    <scope>IDENTIFICATION</scope>
</reference>
<evidence type="ECO:0000313" key="24">
    <source>
        <dbReference type="Ensembl" id="ENSSAUP00010026119.1"/>
    </source>
</evidence>
<dbReference type="InterPro" id="IPR041070">
    <property type="entry name" value="JHD"/>
</dbReference>
<comment type="similarity">
    <text evidence="3">Belongs to the JHDM1 histone demethylase family. JHDM1D subfamily.</text>
</comment>
<evidence type="ECO:0000256" key="13">
    <source>
        <dbReference type="ARBA" id="ARBA00023004"/>
    </source>
</evidence>
<keyword evidence="25" id="KW-1185">Reference proteome</keyword>
<dbReference type="InterPro" id="IPR001965">
    <property type="entry name" value="Znf_PHD"/>
</dbReference>
<dbReference type="InterPro" id="IPR011011">
    <property type="entry name" value="Znf_FYVE_PHD"/>
</dbReference>
<evidence type="ECO:0000259" key="23">
    <source>
        <dbReference type="PROSITE" id="PS51184"/>
    </source>
</evidence>
<keyword evidence="8 19" id="KW-0863">Zinc-finger</keyword>
<dbReference type="Pfam" id="PF02008">
    <property type="entry name" value="zf-CXXC"/>
    <property type="match status" value="1"/>
</dbReference>
<keyword evidence="17" id="KW-0539">Nucleus</keyword>
<keyword evidence="7" id="KW-0479">Metal-binding</keyword>
<keyword evidence="10" id="KW-0156">Chromatin regulator</keyword>
<dbReference type="Gene3D" id="2.60.120.650">
    <property type="entry name" value="Cupin"/>
    <property type="match status" value="1"/>
</dbReference>
<dbReference type="GO" id="GO:0005634">
    <property type="term" value="C:nucleus"/>
    <property type="evidence" value="ECO:0007669"/>
    <property type="project" value="UniProtKB-SubCell"/>
</dbReference>
<keyword evidence="9" id="KW-0862">Zinc</keyword>
<dbReference type="PROSITE" id="PS50016">
    <property type="entry name" value="ZF_PHD_2"/>
    <property type="match status" value="1"/>
</dbReference>
<feature type="region of interest" description="Disordered" evidence="20">
    <location>
        <begin position="639"/>
        <end position="730"/>
    </location>
</feature>
<reference evidence="24" key="2">
    <citation type="submission" date="2025-08" db="UniProtKB">
        <authorList>
            <consortium name="Ensembl"/>
        </authorList>
    </citation>
    <scope>IDENTIFICATION</scope>
</reference>
<dbReference type="InterPro" id="IPR003347">
    <property type="entry name" value="JmjC_dom"/>
</dbReference>
<dbReference type="Gene3D" id="3.30.40.10">
    <property type="entry name" value="Zinc/RING finger domain, C3HC4 (zinc finger)"/>
    <property type="match status" value="1"/>
</dbReference>
<feature type="compositionally biased region" description="Basic and acidic residues" evidence="20">
    <location>
        <begin position="751"/>
        <end position="763"/>
    </location>
</feature>
<evidence type="ECO:0000259" key="21">
    <source>
        <dbReference type="PROSITE" id="PS50016"/>
    </source>
</evidence>
<dbReference type="SUPFAM" id="SSF52047">
    <property type="entry name" value="RNI-like"/>
    <property type="match status" value="1"/>
</dbReference>
<evidence type="ECO:0000256" key="20">
    <source>
        <dbReference type="SAM" id="MobiDB-lite"/>
    </source>
</evidence>
<keyword evidence="14" id="KW-0805">Transcription regulation</keyword>
<feature type="compositionally biased region" description="Basic and acidic residues" evidence="20">
    <location>
        <begin position="670"/>
        <end position="681"/>
    </location>
</feature>
<protein>
    <recommendedName>
        <fullName evidence="4">[histone H3]-dimethyl-L-lysine(36) demethylase</fullName>
        <ecNumber evidence="4">1.14.11.27</ecNumber>
    </recommendedName>
</protein>
<organism evidence="24 25">
    <name type="scientific">Sparus aurata</name>
    <name type="common">Gilthead sea bream</name>
    <dbReference type="NCBI Taxonomy" id="8175"/>
    <lineage>
        <taxon>Eukaryota</taxon>
        <taxon>Metazoa</taxon>
        <taxon>Chordata</taxon>
        <taxon>Craniata</taxon>
        <taxon>Vertebrata</taxon>
        <taxon>Euteleostomi</taxon>
        <taxon>Actinopterygii</taxon>
        <taxon>Neopterygii</taxon>
        <taxon>Teleostei</taxon>
        <taxon>Neoteleostei</taxon>
        <taxon>Acanthomorphata</taxon>
        <taxon>Eupercaria</taxon>
        <taxon>Spariformes</taxon>
        <taxon>Sparidae</taxon>
        <taxon>Sparus</taxon>
    </lineage>
</organism>
<evidence type="ECO:0000256" key="12">
    <source>
        <dbReference type="ARBA" id="ARBA00023002"/>
    </source>
</evidence>
<dbReference type="CDD" id="cd15555">
    <property type="entry name" value="PHD_KDM2A_2B"/>
    <property type="match status" value="1"/>
</dbReference>
<name>A0A671VIV5_SPAAU</name>
<feature type="domain" description="CXXC-type" evidence="22">
    <location>
        <begin position="487"/>
        <end position="535"/>
    </location>
</feature>
<dbReference type="SMART" id="SM00558">
    <property type="entry name" value="JmjC"/>
    <property type="match status" value="1"/>
</dbReference>
<dbReference type="AlphaFoldDB" id="A0A671VIV5"/>
<keyword evidence="6" id="KW-0433">Leucine-rich repeat</keyword>
<dbReference type="InterPro" id="IPR002857">
    <property type="entry name" value="Znf_CXXC"/>
</dbReference>
<dbReference type="Pfam" id="PF12937">
    <property type="entry name" value="F-box-like"/>
    <property type="match status" value="1"/>
</dbReference>
<evidence type="ECO:0000256" key="15">
    <source>
        <dbReference type="ARBA" id="ARBA00023125"/>
    </source>
</evidence>
<accession>A0A671VIV5</accession>
<feature type="compositionally biased region" description="Low complexity" evidence="20">
    <location>
        <begin position="639"/>
        <end position="649"/>
    </location>
</feature>
<keyword evidence="13" id="KW-0408">Iron</keyword>
<dbReference type="GO" id="GO:0008270">
    <property type="term" value="F:zinc ion binding"/>
    <property type="evidence" value="ECO:0007669"/>
    <property type="project" value="UniProtKB-KW"/>
</dbReference>
<feature type="domain" description="PHD-type" evidence="21">
    <location>
        <begin position="542"/>
        <end position="602"/>
    </location>
</feature>
<dbReference type="Gene3D" id="1.20.58.1360">
    <property type="match status" value="1"/>
</dbReference>
<dbReference type="Ensembl" id="ENSSAUT00010027590.1">
    <property type="protein sequence ID" value="ENSSAUP00010026119.1"/>
    <property type="gene ID" value="ENSSAUG00010009807.1"/>
</dbReference>
<feature type="domain" description="JmjC" evidence="23">
    <location>
        <begin position="148"/>
        <end position="316"/>
    </location>
</feature>
<dbReference type="Pfam" id="PF16866">
    <property type="entry name" value="PHD_4"/>
    <property type="match status" value="1"/>
</dbReference>
<comment type="subcellular location">
    <subcellularLocation>
        <location evidence="2">Nucleus</location>
    </subcellularLocation>
</comment>
<evidence type="ECO:0000256" key="19">
    <source>
        <dbReference type="PROSITE-ProRule" id="PRU00509"/>
    </source>
</evidence>
<evidence type="ECO:0000256" key="17">
    <source>
        <dbReference type="ARBA" id="ARBA00023242"/>
    </source>
</evidence>
<dbReference type="CDD" id="cd22181">
    <property type="entry name" value="F-box_FBXL11"/>
    <property type="match status" value="1"/>
</dbReference>
<dbReference type="EC" id="1.14.11.27" evidence="4"/>
<dbReference type="GeneTree" id="ENSGT00940000155484"/>
<comment type="catalytic activity">
    <reaction evidence="18">
        <text>N(6),N(6)-dimethyl-L-lysyl(36)-[histone H3] + 2 2-oxoglutarate + 2 O2 = L-lysyl(36)-[histone H3] + 2 formaldehyde + 2 succinate + 2 CO2</text>
        <dbReference type="Rhea" id="RHEA:42032"/>
        <dbReference type="Rhea" id="RHEA-COMP:9785"/>
        <dbReference type="Rhea" id="RHEA-COMP:9787"/>
        <dbReference type="ChEBI" id="CHEBI:15379"/>
        <dbReference type="ChEBI" id="CHEBI:16526"/>
        <dbReference type="ChEBI" id="CHEBI:16810"/>
        <dbReference type="ChEBI" id="CHEBI:16842"/>
        <dbReference type="ChEBI" id="CHEBI:29969"/>
        <dbReference type="ChEBI" id="CHEBI:30031"/>
        <dbReference type="ChEBI" id="CHEBI:61976"/>
        <dbReference type="EC" id="1.14.11.27"/>
    </reaction>
</comment>
<sequence>MYCAALSYESEEHQNLSTRRRYQDDGISDDEIEGKRTFDLDEKLQCARFNSDLIKHMEGKDFTFEYIQREGLRDPIVFETGDGLGIQMPDPDFSVSDVKLFVGSRRIVDVMDVNTQKGIEMSMAQWRRYYETPASEREKLYNVISLEFSHTRLENLVKRPSSVDLIDWVDNMWPRHLKERQRDSTNAIIDMHYPKVQKYCLMSVQGCFTDFHIDFGGTSVWYHILRGGKVFWLIPPTPQNLEMYENWVLSGKQGDIFLGDKCHDCQRIELKQGNTFIIPSGWIHAVYTPEDTLVFGGNFLHSFNIPMQLNIYSIEDRTRVPPKFRYPFYYEMCWYVLERYLYCLTNISHLTAEFQKYSLGIGKKRGTQEKWLSLNPSDTEKEKIEFKEEEIKEEEAAHVIAPQHVLTTFELEGLWNLLGKLEELPAHKKCVPEGIGNPTALLEDMRVGEHADDTPQLSYTGEPIVKWPERLPLPLSYTRRTKRSSISALRRRRVRCKRCSACCRKECGECHYCQDMRKFGGPGRMKKSCIMRQCLAPALPNTARCTICGEGESDESDPSTYSLMECSVCSQIAHRQCIKEPGEGKINKDLPSCWECPKCYQGKDSSEVPTHTSHICIPRRLFMLILTLTKTPFFFNPTHHPSPSFPHQSSSDEESEESEGSTSLPLSKLAYREGRAAKEREEEGGEVANQNGAEEEDEEEMEQDSQTGGKDGSYLKVTLQKPPRAKRDPTAIVPKLEAVAPQTATSAIHNQTREGGSEADRENGGSGPGCEREVWVSVFRYLSRADLCVCMAVCKNWYKWCLDKRLWACIDLSVKRTITPQALTGIIKRQPVTLDLSWTNISKKQLNWLVGRLPGLKDLMVSGCSWSSISALCSSGCPLLRSLDLRYADGVKDSQIRDLVTPPGCDNRSQLRTMQCLRLAGLDISDSTLRLVIRHMPHLTKLDLSHCNSLTDHSINLLTAVGSSTRNTLTELNLGGCSKLTDACLKYLRRLSCISLLDLRGCKGVSRKACEALISELSVNMLYCLSDEKLIQRIS</sequence>
<dbReference type="InterPro" id="IPR050690">
    <property type="entry name" value="JHDM1_Histone_Demethylase"/>
</dbReference>
<keyword evidence="16" id="KW-0804">Transcription</keyword>
<dbReference type="InterPro" id="IPR032675">
    <property type="entry name" value="LRR_dom_sf"/>
</dbReference>
<evidence type="ECO:0000256" key="10">
    <source>
        <dbReference type="ARBA" id="ARBA00022853"/>
    </source>
</evidence>
<evidence type="ECO:0000256" key="4">
    <source>
        <dbReference type="ARBA" id="ARBA00013246"/>
    </source>
</evidence>